<dbReference type="Proteomes" id="UP000199504">
    <property type="component" value="Unassembled WGS sequence"/>
</dbReference>
<dbReference type="EMBL" id="FMCX01000002">
    <property type="protein sequence ID" value="SCE98612.1"/>
    <property type="molecule type" value="Genomic_DNA"/>
</dbReference>
<dbReference type="SMART" id="SM01043">
    <property type="entry name" value="BTAD"/>
    <property type="match status" value="1"/>
</dbReference>
<sequence length="236" mass="25704">MVSTHRVPYTLRLLGGFVLDRDGRSLPTPHSVRRLLALLAVHPHRARAEAAGLLWPDSGEERARANLRTALWRAHRLAPVPLVTGEERLALSDAVSTDVAALAATADRLAHAAAGPVRAGDVLGGELLPGWYDDWVLAERERLRHLRLSALEALAARLTAEGRVGEAIQVALTAVHLEPLRESATRALIVAHLAEHNYSEAVRRLAVFRATLDRELGVRPTAELERLVRAEALLPG</sequence>
<dbReference type="InterPro" id="IPR051677">
    <property type="entry name" value="AfsR-DnrI-RedD_regulator"/>
</dbReference>
<protein>
    <submittedName>
        <fullName evidence="2">DNA-binding transcriptional activator of the SARP family</fullName>
    </submittedName>
</protein>
<keyword evidence="2" id="KW-0238">DNA-binding</keyword>
<dbReference type="InterPro" id="IPR036388">
    <property type="entry name" value="WH-like_DNA-bd_sf"/>
</dbReference>
<dbReference type="Pfam" id="PF03704">
    <property type="entry name" value="BTAD"/>
    <property type="match status" value="1"/>
</dbReference>
<evidence type="ECO:0000313" key="3">
    <source>
        <dbReference type="Proteomes" id="UP000199504"/>
    </source>
</evidence>
<dbReference type="SUPFAM" id="SSF48452">
    <property type="entry name" value="TPR-like"/>
    <property type="match status" value="1"/>
</dbReference>
<evidence type="ECO:0000313" key="2">
    <source>
        <dbReference type="EMBL" id="SCE98612.1"/>
    </source>
</evidence>
<gene>
    <name evidence="2" type="ORF">GA0070564_102447</name>
</gene>
<dbReference type="PANTHER" id="PTHR35807">
    <property type="entry name" value="TRANSCRIPTIONAL REGULATOR REDD-RELATED"/>
    <property type="match status" value="1"/>
</dbReference>
<dbReference type="AlphaFoldDB" id="A0A1C4WR00"/>
<dbReference type="RefSeq" id="WP_091605952.1">
    <property type="nucleotide sequence ID" value="NZ_FMCX01000002.1"/>
</dbReference>
<dbReference type="STRING" id="262898.GA0070564_102447"/>
<reference evidence="3" key="1">
    <citation type="submission" date="2016-06" db="EMBL/GenBank/DDBJ databases">
        <authorList>
            <person name="Varghese N."/>
            <person name="Submissions Spin"/>
        </authorList>
    </citation>
    <scope>NUCLEOTIDE SEQUENCE [LARGE SCALE GENOMIC DNA]</scope>
    <source>
        <strain evidence="3">DSM 44830</strain>
    </source>
</reference>
<dbReference type="Gene3D" id="1.25.40.10">
    <property type="entry name" value="Tetratricopeptide repeat domain"/>
    <property type="match status" value="1"/>
</dbReference>
<dbReference type="InterPro" id="IPR005158">
    <property type="entry name" value="BTAD"/>
</dbReference>
<organism evidence="2 3">
    <name type="scientific">Micromonospora mirobrigensis</name>
    <dbReference type="NCBI Taxonomy" id="262898"/>
    <lineage>
        <taxon>Bacteria</taxon>
        <taxon>Bacillati</taxon>
        <taxon>Actinomycetota</taxon>
        <taxon>Actinomycetes</taxon>
        <taxon>Micromonosporales</taxon>
        <taxon>Micromonosporaceae</taxon>
        <taxon>Micromonospora</taxon>
    </lineage>
</organism>
<evidence type="ECO:0000259" key="1">
    <source>
        <dbReference type="SMART" id="SM01043"/>
    </source>
</evidence>
<proteinExistence type="predicted"/>
<dbReference type="GO" id="GO:0003677">
    <property type="term" value="F:DNA binding"/>
    <property type="evidence" value="ECO:0007669"/>
    <property type="project" value="UniProtKB-KW"/>
</dbReference>
<accession>A0A1C4WR00</accession>
<name>A0A1C4WR00_9ACTN</name>
<feature type="domain" description="Bacterial transcriptional activator" evidence="1">
    <location>
        <begin position="97"/>
        <end position="232"/>
    </location>
</feature>
<dbReference type="InterPro" id="IPR011990">
    <property type="entry name" value="TPR-like_helical_dom_sf"/>
</dbReference>
<dbReference type="Gene3D" id="1.10.10.10">
    <property type="entry name" value="Winged helix-like DNA-binding domain superfamily/Winged helix DNA-binding domain"/>
    <property type="match status" value="1"/>
</dbReference>
<keyword evidence="3" id="KW-1185">Reference proteome</keyword>
<dbReference type="OrthoDB" id="5509004at2"/>